<gene>
    <name evidence="1" type="ORF">Fmac_004797</name>
</gene>
<reference evidence="1 2" key="1">
    <citation type="submission" date="2024-08" db="EMBL/GenBank/DDBJ databases">
        <title>Insights into the chromosomal genome structure of Flemingia macrophylla.</title>
        <authorList>
            <person name="Ding Y."/>
            <person name="Zhao Y."/>
            <person name="Bi W."/>
            <person name="Wu M."/>
            <person name="Zhao G."/>
            <person name="Gong Y."/>
            <person name="Li W."/>
            <person name="Zhang P."/>
        </authorList>
    </citation>
    <scope>NUCLEOTIDE SEQUENCE [LARGE SCALE GENOMIC DNA]</scope>
    <source>
        <strain evidence="1">DYQJB</strain>
        <tissue evidence="1">Leaf</tissue>
    </source>
</reference>
<evidence type="ECO:0000313" key="2">
    <source>
        <dbReference type="Proteomes" id="UP001603857"/>
    </source>
</evidence>
<sequence length="49" mass="5767">MIGKSDYYCMVALFALQKHSTKKKKNYIPSSTMKQRKIGDEKTWIIDIQ</sequence>
<dbReference type="EMBL" id="JBGMDY010000002">
    <property type="protein sequence ID" value="KAL2343512.1"/>
    <property type="molecule type" value="Genomic_DNA"/>
</dbReference>
<comment type="caution">
    <text evidence="1">The sequence shown here is derived from an EMBL/GenBank/DDBJ whole genome shotgun (WGS) entry which is preliminary data.</text>
</comment>
<keyword evidence="2" id="KW-1185">Reference proteome</keyword>
<evidence type="ECO:0000313" key="1">
    <source>
        <dbReference type="EMBL" id="KAL2343512.1"/>
    </source>
</evidence>
<name>A0ABD1N5W9_9FABA</name>
<proteinExistence type="predicted"/>
<protein>
    <submittedName>
        <fullName evidence="1">Uncharacterized protein</fullName>
    </submittedName>
</protein>
<organism evidence="1 2">
    <name type="scientific">Flemingia macrophylla</name>
    <dbReference type="NCBI Taxonomy" id="520843"/>
    <lineage>
        <taxon>Eukaryota</taxon>
        <taxon>Viridiplantae</taxon>
        <taxon>Streptophyta</taxon>
        <taxon>Embryophyta</taxon>
        <taxon>Tracheophyta</taxon>
        <taxon>Spermatophyta</taxon>
        <taxon>Magnoliopsida</taxon>
        <taxon>eudicotyledons</taxon>
        <taxon>Gunneridae</taxon>
        <taxon>Pentapetalae</taxon>
        <taxon>rosids</taxon>
        <taxon>fabids</taxon>
        <taxon>Fabales</taxon>
        <taxon>Fabaceae</taxon>
        <taxon>Papilionoideae</taxon>
        <taxon>50 kb inversion clade</taxon>
        <taxon>NPAAA clade</taxon>
        <taxon>indigoferoid/millettioid clade</taxon>
        <taxon>Phaseoleae</taxon>
        <taxon>Flemingia</taxon>
    </lineage>
</organism>
<dbReference type="Proteomes" id="UP001603857">
    <property type="component" value="Unassembled WGS sequence"/>
</dbReference>
<dbReference type="AlphaFoldDB" id="A0ABD1N5W9"/>
<accession>A0ABD1N5W9</accession>